<name>A0A0C3BLJ2_PILCF</name>
<evidence type="ECO:0000256" key="6">
    <source>
        <dbReference type="ARBA" id="ARBA00023316"/>
    </source>
</evidence>
<dbReference type="SUPFAM" id="SSF51126">
    <property type="entry name" value="Pectin lyase-like"/>
    <property type="match status" value="1"/>
</dbReference>
<dbReference type="Proteomes" id="UP000054166">
    <property type="component" value="Unassembled WGS sequence"/>
</dbReference>
<keyword evidence="4 7" id="KW-0378">Hydrolase</keyword>
<sequence length="136" mass="14658">MYAKQLRYQCRSNTNGSLTFTQAPGIFPFNTDGFDIGGANVLLEKNHVFNGDDCVAVGNGSNNVTVRIMVCEGGHGVSLSGTDKIADVHFDNITSRNSLYATRFQSSLDSVGNVTDVTWSNINIINATFPIFATSL</sequence>
<dbReference type="STRING" id="765440.A0A0C3BLJ2"/>
<keyword evidence="3" id="KW-0677">Repeat</keyword>
<evidence type="ECO:0000256" key="7">
    <source>
        <dbReference type="RuleBase" id="RU361169"/>
    </source>
</evidence>
<comment type="similarity">
    <text evidence="1 7">Belongs to the glycosyl hydrolase 28 family.</text>
</comment>
<keyword evidence="9" id="KW-1185">Reference proteome</keyword>
<dbReference type="InterPro" id="IPR012334">
    <property type="entry name" value="Pectin_lyas_fold"/>
</dbReference>
<evidence type="ECO:0000256" key="3">
    <source>
        <dbReference type="ARBA" id="ARBA00022737"/>
    </source>
</evidence>
<dbReference type="OrthoDB" id="187139at2759"/>
<evidence type="ECO:0000313" key="8">
    <source>
        <dbReference type="EMBL" id="KIM78182.1"/>
    </source>
</evidence>
<evidence type="ECO:0000256" key="1">
    <source>
        <dbReference type="ARBA" id="ARBA00008834"/>
    </source>
</evidence>
<dbReference type="GO" id="GO:0004650">
    <property type="term" value="F:polygalacturonase activity"/>
    <property type="evidence" value="ECO:0007669"/>
    <property type="project" value="InterPro"/>
</dbReference>
<dbReference type="InterPro" id="IPR000743">
    <property type="entry name" value="Glyco_hydro_28"/>
</dbReference>
<keyword evidence="6" id="KW-0961">Cell wall biogenesis/degradation</keyword>
<dbReference type="Gene3D" id="2.160.20.10">
    <property type="entry name" value="Single-stranded right-handed beta-helix, Pectin lyase-like"/>
    <property type="match status" value="1"/>
</dbReference>
<accession>A0A0C3BLJ2</accession>
<evidence type="ECO:0000313" key="9">
    <source>
        <dbReference type="Proteomes" id="UP000054166"/>
    </source>
</evidence>
<evidence type="ECO:0000256" key="2">
    <source>
        <dbReference type="ARBA" id="ARBA00022729"/>
    </source>
</evidence>
<dbReference type="PANTHER" id="PTHR31884">
    <property type="entry name" value="POLYGALACTURONASE"/>
    <property type="match status" value="1"/>
</dbReference>
<organism evidence="8 9">
    <name type="scientific">Piloderma croceum (strain F 1598)</name>
    <dbReference type="NCBI Taxonomy" id="765440"/>
    <lineage>
        <taxon>Eukaryota</taxon>
        <taxon>Fungi</taxon>
        <taxon>Dikarya</taxon>
        <taxon>Basidiomycota</taxon>
        <taxon>Agaricomycotina</taxon>
        <taxon>Agaricomycetes</taxon>
        <taxon>Agaricomycetidae</taxon>
        <taxon>Atheliales</taxon>
        <taxon>Atheliaceae</taxon>
        <taxon>Piloderma</taxon>
    </lineage>
</organism>
<dbReference type="GO" id="GO:0071555">
    <property type="term" value="P:cell wall organization"/>
    <property type="evidence" value="ECO:0007669"/>
    <property type="project" value="UniProtKB-KW"/>
</dbReference>
<proteinExistence type="inferred from homology"/>
<keyword evidence="5 7" id="KW-0326">Glycosidase</keyword>
<dbReference type="InterPro" id="IPR011050">
    <property type="entry name" value="Pectin_lyase_fold/virulence"/>
</dbReference>
<dbReference type="GO" id="GO:0045490">
    <property type="term" value="P:pectin catabolic process"/>
    <property type="evidence" value="ECO:0007669"/>
    <property type="project" value="TreeGrafter"/>
</dbReference>
<dbReference type="HOGENOM" id="CLU_1876204_0_0_1"/>
<reference evidence="8 9" key="1">
    <citation type="submission" date="2014-04" db="EMBL/GenBank/DDBJ databases">
        <authorList>
            <consortium name="DOE Joint Genome Institute"/>
            <person name="Kuo A."/>
            <person name="Tarkka M."/>
            <person name="Buscot F."/>
            <person name="Kohler A."/>
            <person name="Nagy L.G."/>
            <person name="Floudas D."/>
            <person name="Copeland A."/>
            <person name="Barry K.W."/>
            <person name="Cichocki N."/>
            <person name="Veneault-Fourrey C."/>
            <person name="LaButti K."/>
            <person name="Lindquist E.A."/>
            <person name="Lipzen A."/>
            <person name="Lundell T."/>
            <person name="Morin E."/>
            <person name="Murat C."/>
            <person name="Sun H."/>
            <person name="Tunlid A."/>
            <person name="Henrissat B."/>
            <person name="Grigoriev I.V."/>
            <person name="Hibbett D.S."/>
            <person name="Martin F."/>
            <person name="Nordberg H.P."/>
            <person name="Cantor M.N."/>
            <person name="Hua S.X."/>
        </authorList>
    </citation>
    <scope>NUCLEOTIDE SEQUENCE [LARGE SCALE GENOMIC DNA]</scope>
    <source>
        <strain evidence="8 9">F 1598</strain>
    </source>
</reference>
<evidence type="ECO:0000256" key="4">
    <source>
        <dbReference type="ARBA" id="ARBA00022801"/>
    </source>
</evidence>
<dbReference type="InterPro" id="IPR050434">
    <property type="entry name" value="Glycosyl_hydrlase_28"/>
</dbReference>
<dbReference type="Pfam" id="PF00295">
    <property type="entry name" value="Glyco_hydro_28"/>
    <property type="match status" value="1"/>
</dbReference>
<dbReference type="EMBL" id="KN833018">
    <property type="protein sequence ID" value="KIM78182.1"/>
    <property type="molecule type" value="Genomic_DNA"/>
</dbReference>
<gene>
    <name evidence="8" type="ORF">PILCRDRAFT_824649</name>
</gene>
<keyword evidence="2" id="KW-0732">Signal</keyword>
<dbReference type="GO" id="GO:0005576">
    <property type="term" value="C:extracellular region"/>
    <property type="evidence" value="ECO:0007669"/>
    <property type="project" value="TreeGrafter"/>
</dbReference>
<reference evidence="9" key="2">
    <citation type="submission" date="2015-01" db="EMBL/GenBank/DDBJ databases">
        <title>Evolutionary Origins and Diversification of the Mycorrhizal Mutualists.</title>
        <authorList>
            <consortium name="DOE Joint Genome Institute"/>
            <consortium name="Mycorrhizal Genomics Consortium"/>
            <person name="Kohler A."/>
            <person name="Kuo A."/>
            <person name="Nagy L.G."/>
            <person name="Floudas D."/>
            <person name="Copeland A."/>
            <person name="Barry K.W."/>
            <person name="Cichocki N."/>
            <person name="Veneault-Fourrey C."/>
            <person name="LaButti K."/>
            <person name="Lindquist E.A."/>
            <person name="Lipzen A."/>
            <person name="Lundell T."/>
            <person name="Morin E."/>
            <person name="Murat C."/>
            <person name="Riley R."/>
            <person name="Ohm R."/>
            <person name="Sun H."/>
            <person name="Tunlid A."/>
            <person name="Henrissat B."/>
            <person name="Grigoriev I.V."/>
            <person name="Hibbett D.S."/>
            <person name="Martin F."/>
        </authorList>
    </citation>
    <scope>NUCLEOTIDE SEQUENCE [LARGE SCALE GENOMIC DNA]</scope>
    <source>
        <strain evidence="9">F 1598</strain>
    </source>
</reference>
<dbReference type="PANTHER" id="PTHR31884:SF1">
    <property type="entry name" value="POLYGALACTURONASE"/>
    <property type="match status" value="1"/>
</dbReference>
<protein>
    <submittedName>
        <fullName evidence="8">Glycoside hydrolase family 28 protein</fullName>
    </submittedName>
</protein>
<dbReference type="AlphaFoldDB" id="A0A0C3BLJ2"/>
<dbReference type="InParanoid" id="A0A0C3BLJ2"/>
<evidence type="ECO:0000256" key="5">
    <source>
        <dbReference type="ARBA" id="ARBA00023295"/>
    </source>
</evidence>